<keyword evidence="2" id="KW-0732">Signal</keyword>
<evidence type="ECO:0000313" key="4">
    <source>
        <dbReference type="Proteomes" id="UP000318437"/>
    </source>
</evidence>
<dbReference type="OrthoDB" id="269991at2"/>
<feature type="region of interest" description="Disordered" evidence="1">
    <location>
        <begin position="273"/>
        <end position="301"/>
    </location>
</feature>
<evidence type="ECO:0000313" key="3">
    <source>
        <dbReference type="EMBL" id="TWU24636.1"/>
    </source>
</evidence>
<proteinExistence type="predicted"/>
<protein>
    <submittedName>
        <fullName evidence="3">Uncharacterized protein</fullName>
    </submittedName>
</protein>
<dbReference type="Proteomes" id="UP000318437">
    <property type="component" value="Unassembled WGS sequence"/>
</dbReference>
<dbReference type="RefSeq" id="WP_146451866.1">
    <property type="nucleotide sequence ID" value="NZ_SJPS01000005.1"/>
</dbReference>
<accession>A0A5C6CNK6</accession>
<evidence type="ECO:0000256" key="2">
    <source>
        <dbReference type="SAM" id="SignalP"/>
    </source>
</evidence>
<reference evidence="3 4" key="1">
    <citation type="submission" date="2019-02" db="EMBL/GenBank/DDBJ databases">
        <title>Deep-cultivation of Planctomycetes and their phenomic and genomic characterization uncovers novel biology.</title>
        <authorList>
            <person name="Wiegand S."/>
            <person name="Jogler M."/>
            <person name="Boedeker C."/>
            <person name="Pinto D."/>
            <person name="Vollmers J."/>
            <person name="Rivas-Marin E."/>
            <person name="Kohn T."/>
            <person name="Peeters S.H."/>
            <person name="Heuer A."/>
            <person name="Rast P."/>
            <person name="Oberbeckmann S."/>
            <person name="Bunk B."/>
            <person name="Jeske O."/>
            <person name="Meyerdierks A."/>
            <person name="Storesund J.E."/>
            <person name="Kallscheuer N."/>
            <person name="Luecker S."/>
            <person name="Lage O.M."/>
            <person name="Pohl T."/>
            <person name="Merkel B.J."/>
            <person name="Hornburger P."/>
            <person name="Mueller R.-W."/>
            <person name="Bruemmer F."/>
            <person name="Labrenz M."/>
            <person name="Spormann A.M."/>
            <person name="Op Den Camp H."/>
            <person name="Overmann J."/>
            <person name="Amann R."/>
            <person name="Jetten M.S.M."/>
            <person name="Mascher T."/>
            <person name="Medema M.H."/>
            <person name="Devos D.P."/>
            <person name="Kaster A.-K."/>
            <person name="Ovreas L."/>
            <person name="Rohde M."/>
            <person name="Galperin M.Y."/>
            <person name="Jogler C."/>
        </authorList>
    </citation>
    <scope>NUCLEOTIDE SEQUENCE [LARGE SCALE GENOMIC DNA]</scope>
    <source>
        <strain evidence="3 4">Pla144</strain>
    </source>
</reference>
<comment type="caution">
    <text evidence="3">The sequence shown here is derived from an EMBL/GenBank/DDBJ whole genome shotgun (WGS) entry which is preliminary data.</text>
</comment>
<feature type="chain" id="PRO_5022920814" evidence="2">
    <location>
        <begin position="19"/>
        <end position="301"/>
    </location>
</feature>
<dbReference type="EMBL" id="SJPS01000005">
    <property type="protein sequence ID" value="TWU24636.1"/>
    <property type="molecule type" value="Genomic_DNA"/>
</dbReference>
<dbReference type="AlphaFoldDB" id="A0A5C6CNK6"/>
<feature type="signal peptide" evidence="2">
    <location>
        <begin position="1"/>
        <end position="18"/>
    </location>
</feature>
<name>A0A5C6CNK6_9BACT</name>
<feature type="compositionally biased region" description="Polar residues" evidence="1">
    <location>
        <begin position="286"/>
        <end position="301"/>
    </location>
</feature>
<evidence type="ECO:0000256" key="1">
    <source>
        <dbReference type="SAM" id="MobiDB-lite"/>
    </source>
</evidence>
<organism evidence="3 4">
    <name type="scientific">Bythopirellula polymerisocia</name>
    <dbReference type="NCBI Taxonomy" id="2528003"/>
    <lineage>
        <taxon>Bacteria</taxon>
        <taxon>Pseudomonadati</taxon>
        <taxon>Planctomycetota</taxon>
        <taxon>Planctomycetia</taxon>
        <taxon>Pirellulales</taxon>
        <taxon>Lacipirellulaceae</taxon>
        <taxon>Bythopirellula</taxon>
    </lineage>
</organism>
<keyword evidence="4" id="KW-1185">Reference proteome</keyword>
<sequence precursor="true">MKILLLFLALTPLAVSQAQTVLEWKFAPGETQDYRLTQTARLDSGVENAATLIADIVQQIDFTWKVIEVNADGTATISIKVNTFSLTATGPGGQEVAFDSSSSEDPQGYAAMLLPIGRRLSEEEVRLSMTPRGEVKLLDLPADLAEAVKSVPGGKLFAKDGGEGSFESLARLGAPLTLPSEAISEGKGWTDTSEIDIPPLGNATVEFSYLVKQMQDDKPLSIDQAMHLSLEASEGETSLVLKEQVSTGVVQFDVSAGRPEKSTLSYQVEIVPQASQPEASGGETMRLQQSVEFRSLSDASQ</sequence>
<gene>
    <name evidence="3" type="ORF">Pla144_35210</name>
</gene>